<dbReference type="Gene3D" id="2.60.40.2610">
    <property type="entry name" value="Outer membrane usher protein FimD, plug domain"/>
    <property type="match status" value="1"/>
</dbReference>
<keyword evidence="6" id="KW-0732">Signal</keyword>
<dbReference type="Pfam" id="PF13953">
    <property type="entry name" value="PapC_C"/>
    <property type="match status" value="1"/>
</dbReference>
<comment type="caution">
    <text evidence="11">The sequence shown here is derived from an EMBL/GenBank/DDBJ whole genome shotgun (WGS) entry which is preliminary data.</text>
</comment>
<evidence type="ECO:0000256" key="5">
    <source>
        <dbReference type="ARBA" id="ARBA00022692"/>
    </source>
</evidence>
<feature type="domain" description="PapC N-terminal" evidence="10">
    <location>
        <begin position="29"/>
        <end position="173"/>
    </location>
</feature>
<dbReference type="Gene3D" id="3.10.20.410">
    <property type="match status" value="1"/>
</dbReference>
<dbReference type="EMBL" id="JBHLXG010000003">
    <property type="protein sequence ID" value="MFC0225787.1"/>
    <property type="molecule type" value="Genomic_DNA"/>
</dbReference>
<comment type="similarity">
    <text evidence="2">Belongs to the fimbrial export usher family.</text>
</comment>
<reference evidence="11 12" key="1">
    <citation type="submission" date="2024-09" db="EMBL/GenBank/DDBJ databases">
        <authorList>
            <person name="Sun Q."/>
            <person name="Mori K."/>
        </authorList>
    </citation>
    <scope>NUCLEOTIDE SEQUENCE [LARGE SCALE GENOMIC DNA]</scope>
    <source>
        <strain evidence="11 12">CCM 8626</strain>
    </source>
</reference>
<keyword evidence="7" id="KW-0472">Membrane</keyword>
<dbReference type="InterPro" id="IPR025949">
    <property type="entry name" value="PapC-like_C"/>
</dbReference>
<comment type="subcellular location">
    <subcellularLocation>
        <location evidence="1">Cell outer membrane</location>
        <topology evidence="1">Multi-pass membrane protein</topology>
    </subcellularLocation>
</comment>
<dbReference type="PANTHER" id="PTHR30451:SF10">
    <property type="entry name" value="OUTER MEMBRANE USHER PROTEIN YFCU-RELATED"/>
    <property type="match status" value="1"/>
</dbReference>
<evidence type="ECO:0000256" key="8">
    <source>
        <dbReference type="ARBA" id="ARBA00023237"/>
    </source>
</evidence>
<evidence type="ECO:0000256" key="3">
    <source>
        <dbReference type="ARBA" id="ARBA00022448"/>
    </source>
</evidence>
<evidence type="ECO:0000256" key="1">
    <source>
        <dbReference type="ARBA" id="ARBA00004571"/>
    </source>
</evidence>
<dbReference type="InterPro" id="IPR025885">
    <property type="entry name" value="PapC_N"/>
</dbReference>
<dbReference type="RefSeq" id="WP_380673410.1">
    <property type="nucleotide sequence ID" value="NZ_CP173186.1"/>
</dbReference>
<dbReference type="InterPro" id="IPR037224">
    <property type="entry name" value="PapC_N_sf"/>
</dbReference>
<dbReference type="InterPro" id="IPR042186">
    <property type="entry name" value="FimD_plug_dom"/>
</dbReference>
<evidence type="ECO:0000256" key="2">
    <source>
        <dbReference type="ARBA" id="ARBA00008064"/>
    </source>
</evidence>
<evidence type="ECO:0000256" key="6">
    <source>
        <dbReference type="ARBA" id="ARBA00022729"/>
    </source>
</evidence>
<accession>A0ABV6E9W4</accession>
<dbReference type="PANTHER" id="PTHR30451">
    <property type="entry name" value="OUTER MEMBRANE USHER PROTEIN"/>
    <property type="match status" value="1"/>
</dbReference>
<keyword evidence="5" id="KW-0812">Transmembrane</keyword>
<keyword evidence="3" id="KW-0813">Transport</keyword>
<proteinExistence type="inferred from homology"/>
<keyword evidence="12" id="KW-1185">Reference proteome</keyword>
<keyword evidence="8" id="KW-0998">Cell outer membrane</keyword>
<dbReference type="Pfam" id="PF13954">
    <property type="entry name" value="PapC_N"/>
    <property type="match status" value="1"/>
</dbReference>
<evidence type="ECO:0000259" key="10">
    <source>
        <dbReference type="Pfam" id="PF13954"/>
    </source>
</evidence>
<dbReference type="InterPro" id="IPR043142">
    <property type="entry name" value="PapC-like_C_sf"/>
</dbReference>
<name>A0ABV6E9W4_9GAMM</name>
<dbReference type="InterPro" id="IPR000015">
    <property type="entry name" value="Fimb_usher"/>
</dbReference>
<evidence type="ECO:0000256" key="4">
    <source>
        <dbReference type="ARBA" id="ARBA00022452"/>
    </source>
</evidence>
<evidence type="ECO:0000256" key="7">
    <source>
        <dbReference type="ARBA" id="ARBA00023136"/>
    </source>
</evidence>
<evidence type="ECO:0000313" key="11">
    <source>
        <dbReference type="EMBL" id="MFC0225787.1"/>
    </source>
</evidence>
<sequence>MKLKLKPHSLCIAILFALFGAGKIAYSVEFNTDILDAEDKKNIDFSRFATANYILPGDYLLTLMINNHQLADFTIPFYARDGKKDSIEACLSPEMVERLGLTISAQDKITYWHDNACADLSALSGATVSGDLSNAALRISIPQALLEYTDPNWVPASQWDNGIPGLLLDYNVNSAVTWLQGDDQMKNASVSGTTGTNIGSWRLRGDYQGSYTSASRGQDSQRNFAWSRMYAFRALPQMGATLTLGENFINSNLFDSWRYTGVGIASDERMLPPSLRGYAPEVSGIARTNARVIISQQGRVLYETTVASGPFRIQSLSSAVNGRLDVRVEEQDGNTQTFQVDTATIPYLTRPGQVRYTTAFGRPSTYDHGIEGPMFANGDFSWGVANSWSLYGGGTFAGDYNAVAIGLGRDLYNFGALSADVTQSWARIPGQDSRVGKSWRLSYSKRFDEINGEVTFAGYRFSEREFMSMGQYLESRYHDGSVGQDKELYTITANKSFEDASVTAYLSYSHQTYWDQPYNDRYNISISRYFDFASLKNLAVSLSATRSKFNGQKNDTLFLSMSLPMGNGTLSYSGQTNNSRYSHSLGYYGRIDNRNSYRLTGGTSSGGGNGTNGQVSGYFSHRGDFSDMSVNASYVQNSFTSLGLSLQGGATVTGKGAALHPGGGNGNTRLLVDTGGVGNVPVEGGRVRTNRWGIGVVTDMSSYYLTSTSIDVNQLDDDVEASKSVVESSLTEGAIGYRQFSLLKGAKVLAILALSDGSHPPFGASVMNRKGQELAVLSDGGLAYLSGISFGEQLDVVWNGQKQCYVEIPKSLPPLAQLLLPCHSMN</sequence>
<feature type="domain" description="PapC-like C-terminal" evidence="9">
    <location>
        <begin position="753"/>
        <end position="807"/>
    </location>
</feature>
<evidence type="ECO:0000313" key="12">
    <source>
        <dbReference type="Proteomes" id="UP001589792"/>
    </source>
</evidence>
<evidence type="ECO:0000259" key="9">
    <source>
        <dbReference type="Pfam" id="PF13953"/>
    </source>
</evidence>
<organism evidence="11 12">
    <name type="scientific">Serratia aquatilis</name>
    <dbReference type="NCBI Taxonomy" id="1737515"/>
    <lineage>
        <taxon>Bacteria</taxon>
        <taxon>Pseudomonadati</taxon>
        <taxon>Pseudomonadota</taxon>
        <taxon>Gammaproteobacteria</taxon>
        <taxon>Enterobacterales</taxon>
        <taxon>Yersiniaceae</taxon>
        <taxon>Serratia</taxon>
    </lineage>
</organism>
<dbReference type="SUPFAM" id="SSF141729">
    <property type="entry name" value="FimD N-terminal domain-like"/>
    <property type="match status" value="1"/>
</dbReference>
<dbReference type="Pfam" id="PF00577">
    <property type="entry name" value="Usher"/>
    <property type="match status" value="1"/>
</dbReference>
<keyword evidence="4" id="KW-1134">Transmembrane beta strand</keyword>
<dbReference type="Proteomes" id="UP001589792">
    <property type="component" value="Unassembled WGS sequence"/>
</dbReference>
<dbReference type="Gene3D" id="2.60.40.2070">
    <property type="match status" value="1"/>
</dbReference>
<gene>
    <name evidence="11" type="ORF">ACFFJ3_04590</name>
</gene>
<protein>
    <submittedName>
        <fullName evidence="11">Fimbria/pilus outer membrane usher protein</fullName>
    </submittedName>
</protein>
<dbReference type="Gene3D" id="2.60.40.3110">
    <property type="match status" value="1"/>
</dbReference>